<protein>
    <submittedName>
        <fullName evidence="2">Uncharacterized protein</fullName>
    </submittedName>
</protein>
<reference evidence="2" key="1">
    <citation type="submission" date="2023-01" db="EMBL/GenBank/DDBJ databases">
        <title>The diversity of Class Acidimicrobiia in South China Sea sediment environments and the proposal of Iamia marina sp. nov., a novel species of the genus Iamia.</title>
        <authorList>
            <person name="He Y."/>
            <person name="Tian X."/>
        </authorList>
    </citation>
    <scope>NUCLEOTIDE SEQUENCE</scope>
    <source>
        <strain evidence="2">DSM 19957</strain>
    </source>
</reference>
<evidence type="ECO:0000313" key="3">
    <source>
        <dbReference type="Proteomes" id="UP001216390"/>
    </source>
</evidence>
<dbReference type="Proteomes" id="UP001216390">
    <property type="component" value="Chromosome"/>
</dbReference>
<keyword evidence="1" id="KW-0812">Transmembrane</keyword>
<evidence type="ECO:0000313" key="2">
    <source>
        <dbReference type="EMBL" id="WCO68687.1"/>
    </source>
</evidence>
<accession>A0AAE9YHP3</accession>
<keyword evidence="3" id="KW-1185">Reference proteome</keyword>
<proteinExistence type="predicted"/>
<gene>
    <name evidence="2" type="ORF">PO878_08095</name>
</gene>
<feature type="transmembrane region" description="Helical" evidence="1">
    <location>
        <begin position="23"/>
        <end position="46"/>
    </location>
</feature>
<dbReference type="KEGG" id="ima:PO878_08095"/>
<name>A0AAE9YHP3_9ACTN</name>
<dbReference type="EMBL" id="CP116942">
    <property type="protein sequence ID" value="WCO68687.1"/>
    <property type="molecule type" value="Genomic_DNA"/>
</dbReference>
<dbReference type="RefSeq" id="WP_272738203.1">
    <property type="nucleotide sequence ID" value="NZ_CP116942.1"/>
</dbReference>
<feature type="transmembrane region" description="Helical" evidence="1">
    <location>
        <begin position="53"/>
        <end position="73"/>
    </location>
</feature>
<keyword evidence="1" id="KW-1133">Transmembrane helix</keyword>
<dbReference type="AlphaFoldDB" id="A0AAE9YHP3"/>
<organism evidence="2 3">
    <name type="scientific">Iamia majanohamensis</name>
    <dbReference type="NCBI Taxonomy" id="467976"/>
    <lineage>
        <taxon>Bacteria</taxon>
        <taxon>Bacillati</taxon>
        <taxon>Actinomycetota</taxon>
        <taxon>Acidimicrobiia</taxon>
        <taxon>Acidimicrobiales</taxon>
        <taxon>Iamiaceae</taxon>
        <taxon>Iamia</taxon>
    </lineage>
</organism>
<sequence length="93" mass="9805">MAPSTRRPTPERPRSLAFRANPLGWHPVEVVAVLVFVGLGVGAWVWRTTAAELALAAGCGAVLALVVGLTVTLQQVSRGEQAAARRRPLGARP</sequence>
<evidence type="ECO:0000256" key="1">
    <source>
        <dbReference type="SAM" id="Phobius"/>
    </source>
</evidence>
<keyword evidence="1" id="KW-0472">Membrane</keyword>